<dbReference type="InterPro" id="IPR045325">
    <property type="entry name" value="TMEM70/TMEM186/TMEM223"/>
</dbReference>
<comment type="caution">
    <text evidence="2">The sequence shown here is derived from an EMBL/GenBank/DDBJ whole genome shotgun (WGS) entry which is preliminary data.</text>
</comment>
<keyword evidence="1" id="KW-0812">Transmembrane</keyword>
<name>A0A7J7KAK7_BUGNE</name>
<protein>
    <submittedName>
        <fullName evidence="2">Uncharacterized protein</fullName>
    </submittedName>
</protein>
<dbReference type="Pfam" id="PF06979">
    <property type="entry name" value="TMEM70"/>
    <property type="match status" value="1"/>
</dbReference>
<dbReference type="Proteomes" id="UP000593567">
    <property type="component" value="Unassembled WGS sequence"/>
</dbReference>
<keyword evidence="1" id="KW-1133">Transmembrane helix</keyword>
<dbReference type="EMBL" id="VXIV02000903">
    <property type="protein sequence ID" value="KAF6035277.1"/>
    <property type="molecule type" value="Genomic_DNA"/>
</dbReference>
<dbReference type="AlphaFoldDB" id="A0A7J7KAK7"/>
<gene>
    <name evidence="2" type="ORF">EB796_006414</name>
</gene>
<keyword evidence="3" id="KW-1185">Reference proteome</keyword>
<evidence type="ECO:0000313" key="2">
    <source>
        <dbReference type="EMBL" id="KAF6035277.1"/>
    </source>
</evidence>
<keyword evidence="1" id="KW-0472">Membrane</keyword>
<evidence type="ECO:0000313" key="3">
    <source>
        <dbReference type="Proteomes" id="UP000593567"/>
    </source>
</evidence>
<reference evidence="2" key="1">
    <citation type="submission" date="2020-06" db="EMBL/GenBank/DDBJ databases">
        <title>Draft genome of Bugula neritina, a colonial animal packing powerful symbionts and potential medicines.</title>
        <authorList>
            <person name="Rayko M."/>
        </authorList>
    </citation>
    <scope>NUCLEOTIDE SEQUENCE [LARGE SCALE GENOMIC DNA]</scope>
    <source>
        <strain evidence="2">Kwan_BN1</strain>
    </source>
</reference>
<feature type="transmembrane region" description="Helical" evidence="1">
    <location>
        <begin position="86"/>
        <end position="110"/>
    </location>
</feature>
<sequence length="249" mass="28412">MVTKPSDNLFFRLLARKIQAIGMPITGVLRLSKHLLSLQSFPRLATNCVFVQTRQKTYRKLVRNEEEVVKVTRDVLIYVHRKSMHVAIAVGCLLAYSVFLTSVGMNFNFFGQKLRSKFEMATTEEIEAERSKRWFFDIYKFKEGKYHKALATAFYVLAVISGLAVAYIPARYVKSIVLMKDNSRICLSTYAPFGTSKHILVASGQVKAVHQYLPGSSLWVKVGKYRTPFYISKTGQVLNDTYLREVLSS</sequence>
<feature type="transmembrane region" description="Helical" evidence="1">
    <location>
        <begin position="149"/>
        <end position="170"/>
    </location>
</feature>
<accession>A0A7J7KAK7</accession>
<evidence type="ECO:0000256" key="1">
    <source>
        <dbReference type="SAM" id="Phobius"/>
    </source>
</evidence>
<organism evidence="2 3">
    <name type="scientific">Bugula neritina</name>
    <name type="common">Brown bryozoan</name>
    <name type="synonym">Sertularia neritina</name>
    <dbReference type="NCBI Taxonomy" id="10212"/>
    <lineage>
        <taxon>Eukaryota</taxon>
        <taxon>Metazoa</taxon>
        <taxon>Spiralia</taxon>
        <taxon>Lophotrochozoa</taxon>
        <taxon>Bryozoa</taxon>
        <taxon>Gymnolaemata</taxon>
        <taxon>Cheilostomatida</taxon>
        <taxon>Flustrina</taxon>
        <taxon>Buguloidea</taxon>
        <taxon>Bugulidae</taxon>
        <taxon>Bugula</taxon>
    </lineage>
</organism>
<proteinExistence type="predicted"/>